<dbReference type="Proteomes" id="UP000789595">
    <property type="component" value="Unassembled WGS sequence"/>
</dbReference>
<evidence type="ECO:0000256" key="11">
    <source>
        <dbReference type="PROSITE-ProRule" id="PRU10141"/>
    </source>
</evidence>
<gene>
    <name evidence="14" type="ORF">PECAL_1P17580</name>
</gene>
<dbReference type="SUPFAM" id="SSF56112">
    <property type="entry name" value="Protein kinase-like (PK-like)"/>
    <property type="match status" value="1"/>
</dbReference>
<evidence type="ECO:0000256" key="1">
    <source>
        <dbReference type="ARBA" id="ARBA00006485"/>
    </source>
</evidence>
<feature type="compositionally biased region" description="Polar residues" evidence="12">
    <location>
        <begin position="301"/>
        <end position="322"/>
    </location>
</feature>
<dbReference type="InterPro" id="IPR000719">
    <property type="entry name" value="Prot_kinase_dom"/>
</dbReference>
<name>A0A8J2SD21_9STRA</name>
<dbReference type="PANTHER" id="PTHR24056:SF111">
    <property type="entry name" value="CYCLIN-DEPENDENT KINASE-LIKE 5"/>
    <property type="match status" value="1"/>
</dbReference>
<comment type="caution">
    <text evidence="14">The sequence shown here is derived from an EMBL/GenBank/DDBJ whole genome shotgun (WGS) entry which is preliminary data.</text>
</comment>
<feature type="region of interest" description="Disordered" evidence="12">
    <location>
        <begin position="301"/>
        <end position="544"/>
    </location>
</feature>
<dbReference type="Gene3D" id="3.30.200.20">
    <property type="entry name" value="Phosphorylase Kinase, domain 1"/>
    <property type="match status" value="1"/>
</dbReference>
<keyword evidence="2" id="KW-0723">Serine/threonine-protein kinase</keyword>
<keyword evidence="6 11" id="KW-0067">ATP-binding</keyword>
<dbReference type="PROSITE" id="PS50011">
    <property type="entry name" value="PROTEIN_KINASE_DOM"/>
    <property type="match status" value="1"/>
</dbReference>
<feature type="domain" description="Protein kinase" evidence="13">
    <location>
        <begin position="4"/>
        <end position="290"/>
    </location>
</feature>
<evidence type="ECO:0000256" key="6">
    <source>
        <dbReference type="ARBA" id="ARBA00022840"/>
    </source>
</evidence>
<evidence type="ECO:0000256" key="12">
    <source>
        <dbReference type="SAM" id="MobiDB-lite"/>
    </source>
</evidence>
<feature type="compositionally biased region" description="Basic and acidic residues" evidence="12">
    <location>
        <begin position="436"/>
        <end position="458"/>
    </location>
</feature>
<feature type="compositionally biased region" description="Basic residues" evidence="12">
    <location>
        <begin position="370"/>
        <end position="381"/>
    </location>
</feature>
<dbReference type="Pfam" id="PF00069">
    <property type="entry name" value="Pkinase"/>
    <property type="match status" value="1"/>
</dbReference>
<dbReference type="AlphaFoldDB" id="A0A8J2SD21"/>
<evidence type="ECO:0000256" key="4">
    <source>
        <dbReference type="ARBA" id="ARBA00022741"/>
    </source>
</evidence>
<organism evidence="14 15">
    <name type="scientific">Pelagomonas calceolata</name>
    <dbReference type="NCBI Taxonomy" id="35677"/>
    <lineage>
        <taxon>Eukaryota</taxon>
        <taxon>Sar</taxon>
        <taxon>Stramenopiles</taxon>
        <taxon>Ochrophyta</taxon>
        <taxon>Pelagophyceae</taxon>
        <taxon>Pelagomonadales</taxon>
        <taxon>Pelagomonadaceae</taxon>
        <taxon>Pelagomonas</taxon>
    </lineage>
</organism>
<evidence type="ECO:0000256" key="8">
    <source>
        <dbReference type="ARBA" id="ARBA00039612"/>
    </source>
</evidence>
<dbReference type="FunFam" id="1.10.510.10:FF:000624">
    <property type="entry name" value="Mitogen-activated protein kinase"/>
    <property type="match status" value="1"/>
</dbReference>
<dbReference type="SMART" id="SM00220">
    <property type="entry name" value="S_TKc"/>
    <property type="match status" value="1"/>
</dbReference>
<feature type="compositionally biased region" description="Pro residues" evidence="12">
    <location>
        <begin position="342"/>
        <end position="351"/>
    </location>
</feature>
<comment type="subunit">
    <text evidence="7">May form a complex composed of at least the catalytic subunit CRK2 and a cyclin.</text>
</comment>
<evidence type="ECO:0000256" key="2">
    <source>
        <dbReference type="ARBA" id="ARBA00022527"/>
    </source>
</evidence>
<keyword evidence="15" id="KW-1185">Reference proteome</keyword>
<keyword evidence="4 11" id="KW-0547">Nucleotide-binding</keyword>
<evidence type="ECO:0000256" key="5">
    <source>
        <dbReference type="ARBA" id="ARBA00022777"/>
    </source>
</evidence>
<protein>
    <recommendedName>
        <fullName evidence="8">Cyclin-dependent kinase 2 homolog</fullName>
    </recommendedName>
    <alternativeName>
        <fullName evidence="9">Cell division control protein 2 homolog</fullName>
    </alternativeName>
    <alternativeName>
        <fullName evidence="10">cdc2-related kinase 2</fullName>
    </alternativeName>
</protein>
<dbReference type="InterPro" id="IPR017441">
    <property type="entry name" value="Protein_kinase_ATP_BS"/>
</dbReference>
<dbReference type="GO" id="GO:0005524">
    <property type="term" value="F:ATP binding"/>
    <property type="evidence" value="ECO:0007669"/>
    <property type="project" value="UniProtKB-UniRule"/>
</dbReference>
<dbReference type="CDD" id="cd07833">
    <property type="entry name" value="STKc_CDKL"/>
    <property type="match status" value="1"/>
</dbReference>
<dbReference type="OrthoDB" id="548217at2759"/>
<evidence type="ECO:0000256" key="10">
    <source>
        <dbReference type="ARBA" id="ARBA00042858"/>
    </source>
</evidence>
<dbReference type="GO" id="GO:0004674">
    <property type="term" value="F:protein serine/threonine kinase activity"/>
    <property type="evidence" value="ECO:0007669"/>
    <property type="project" value="UniProtKB-KW"/>
</dbReference>
<evidence type="ECO:0000256" key="9">
    <source>
        <dbReference type="ARBA" id="ARBA00041902"/>
    </source>
</evidence>
<dbReference type="PROSITE" id="PS00107">
    <property type="entry name" value="PROTEIN_KINASE_ATP"/>
    <property type="match status" value="1"/>
</dbReference>
<keyword evidence="3" id="KW-0808">Transferase</keyword>
<dbReference type="GO" id="GO:0005634">
    <property type="term" value="C:nucleus"/>
    <property type="evidence" value="ECO:0007669"/>
    <property type="project" value="TreeGrafter"/>
</dbReference>
<dbReference type="PROSITE" id="PS00108">
    <property type="entry name" value="PROTEIN_KINASE_ST"/>
    <property type="match status" value="1"/>
</dbReference>
<dbReference type="FunFam" id="3.30.200.20:FF:001093">
    <property type="entry name" value="Cyclin-dependent kinase-like 5"/>
    <property type="match status" value="1"/>
</dbReference>
<evidence type="ECO:0000256" key="3">
    <source>
        <dbReference type="ARBA" id="ARBA00022679"/>
    </source>
</evidence>
<evidence type="ECO:0000259" key="13">
    <source>
        <dbReference type="PROSITE" id="PS50011"/>
    </source>
</evidence>
<dbReference type="InterPro" id="IPR011009">
    <property type="entry name" value="Kinase-like_dom_sf"/>
</dbReference>
<evidence type="ECO:0000256" key="7">
    <source>
        <dbReference type="ARBA" id="ARBA00038543"/>
    </source>
</evidence>
<dbReference type="PANTHER" id="PTHR24056">
    <property type="entry name" value="CELL DIVISION PROTEIN KINASE"/>
    <property type="match status" value="1"/>
</dbReference>
<evidence type="ECO:0000313" key="15">
    <source>
        <dbReference type="Proteomes" id="UP000789595"/>
    </source>
</evidence>
<dbReference type="InterPro" id="IPR050108">
    <property type="entry name" value="CDK"/>
</dbReference>
<dbReference type="InterPro" id="IPR008271">
    <property type="entry name" value="Ser/Thr_kinase_AS"/>
</dbReference>
<feature type="binding site" evidence="11">
    <location>
        <position position="34"/>
    </location>
    <ligand>
        <name>ATP</name>
        <dbReference type="ChEBI" id="CHEBI:30616"/>
    </ligand>
</feature>
<dbReference type="EMBL" id="CAKKNE010000001">
    <property type="protein sequence ID" value="CAH0365324.1"/>
    <property type="molecule type" value="Genomic_DNA"/>
</dbReference>
<accession>A0A8J2SD21</accession>
<sequence>MNKYEVLGVVGEGAYGIVLKCRNKENAETVAIKKFKESEDDEENVRKTTLREVKLLRMLRHPNIVSLKEAFRRKGKLYLVFEFVSKNLLEVLENEVGGVGSDATCRYMLQLAQAIDCCHSHSVIHRDIKPENLLVDPRGKQLKLCDFGFARSYAPGATDLSDYVATRWYRAPELLLGSTDYDATVDVFAMGCIMGELADGQPLFPGESEIDQLYIIQRMLGPLTPAQDALFLRNPRFVGLKFPDMSRPETLQKKYVGTLSKRSLSFMQALLQMEPHQRYSSRECLEHPYFEDIRHEYIKQPTSRAGTAASRSRVGTAQSSVVSGAPSEDLPTIKARPRSPQGEPPSLPPALPSRLPRATKKLPPSFQRTQKPKRKQQRRRQQPQEPRRQQQPRKRKPALKPVNQVPPLEDAPLPEEGSLYGRARAPPLRARKPRRSRAERAASEREPKPLTQPHHEPLAARSPVPNRAKVATRERDLQRERERRREREIRELREFSSKLPLQLQQKLRDADEGSYARTGTSHGGRNRLPDWERSDPFPGSQKRW</sequence>
<feature type="compositionally biased region" description="Basic and acidic residues" evidence="12">
    <location>
        <begin position="471"/>
        <end position="496"/>
    </location>
</feature>
<reference evidence="14" key="1">
    <citation type="submission" date="2021-11" db="EMBL/GenBank/DDBJ databases">
        <authorList>
            <consortium name="Genoscope - CEA"/>
            <person name="William W."/>
        </authorList>
    </citation>
    <scope>NUCLEOTIDE SEQUENCE</scope>
</reference>
<dbReference type="Gene3D" id="1.10.510.10">
    <property type="entry name" value="Transferase(Phosphotransferase) domain 1"/>
    <property type="match status" value="1"/>
</dbReference>
<proteinExistence type="inferred from homology"/>
<evidence type="ECO:0000313" key="14">
    <source>
        <dbReference type="EMBL" id="CAH0365324.1"/>
    </source>
</evidence>
<comment type="similarity">
    <text evidence="1">Belongs to the protein kinase superfamily. CMGC Ser/Thr protein kinase family. CDC2/CDKX subfamily.</text>
</comment>
<keyword evidence="5" id="KW-0418">Kinase</keyword>